<feature type="compositionally biased region" description="Acidic residues" evidence="9">
    <location>
        <begin position="1255"/>
        <end position="1282"/>
    </location>
</feature>
<feature type="region of interest" description="Disordered" evidence="9">
    <location>
        <begin position="488"/>
        <end position="547"/>
    </location>
</feature>
<dbReference type="Pfam" id="PF00076">
    <property type="entry name" value="RRM_1"/>
    <property type="match status" value="1"/>
</dbReference>
<feature type="compositionally biased region" description="Acidic residues" evidence="9">
    <location>
        <begin position="632"/>
        <end position="642"/>
    </location>
</feature>
<keyword evidence="12" id="KW-1185">Reference proteome</keyword>
<dbReference type="InterPro" id="IPR012677">
    <property type="entry name" value="Nucleotide-bd_a/b_plait_sf"/>
</dbReference>
<feature type="region of interest" description="Disordered" evidence="9">
    <location>
        <begin position="412"/>
        <end position="454"/>
    </location>
</feature>
<feature type="compositionally biased region" description="Polar residues" evidence="9">
    <location>
        <begin position="1209"/>
        <end position="1225"/>
    </location>
</feature>
<evidence type="ECO:0000256" key="2">
    <source>
        <dbReference type="ARBA" id="ARBA00022603"/>
    </source>
</evidence>
<evidence type="ECO:0000256" key="3">
    <source>
        <dbReference type="ARBA" id="ARBA00022679"/>
    </source>
</evidence>
<feature type="compositionally biased region" description="Basic and acidic residues" evidence="9">
    <location>
        <begin position="1366"/>
        <end position="1379"/>
    </location>
</feature>
<evidence type="ECO:0000256" key="9">
    <source>
        <dbReference type="SAM" id="MobiDB-lite"/>
    </source>
</evidence>
<dbReference type="GO" id="GO:0048188">
    <property type="term" value="C:Set1C/COMPASS complex"/>
    <property type="evidence" value="ECO:0007669"/>
    <property type="project" value="TreeGrafter"/>
</dbReference>
<dbReference type="GO" id="GO:0032259">
    <property type="term" value="P:methylation"/>
    <property type="evidence" value="ECO:0007669"/>
    <property type="project" value="UniProtKB-KW"/>
</dbReference>
<accession>A0A4Y2R453</accession>
<sequence>MITLINQVFGTVQKCVIVIKYFKINIFGSNYNIGTFFIAENYLDIKICNFGYGDYCLPSPVKQVHEMLILLSVCIRRLSNLSIFINCLVYSKKDKEMNGVRPVLGDPAEKRKRNYKLIVDPLLVKGKGTEKIYRYDGVVPGLEKYYPPIQVRDPRSRLSTLWAKSEPADLIVPRFKIDENYVGIPPPVQVTIKNLNDNINKQFLDDMLKKYGELEQSQIYYHPRTRKHLRLAHVTFKTIHAAKTCVDKLNGSTVMGDVLSVYLDPFGKDCMTVYEEIVSGRTRTSSMGEEPHINISDPRRRLPSFDKSNENILNRANRDPPRSYNSDQLTPLGSDYGYGSESLLSSRMSDRSLSVQSDMNYPSMHSTPSQLSYDSGFVYKYGVQNSVCQNKPPTPVPNTGMKSNAWDKIPSAAWGETSSPWEGNNSPGWDSRSTKRHVTPPTTPVTVPKQSPIRESLDTRIELLLKQSEGKAGFLGLGAVSAQLNDVSIGSDSSKNDKSLMQPPMPPWMHEAPPLPPDSSPLPPLPESDEPPPPPPEDEEVVLLSTPPSPFLSFSEYHKWAIVTSDIDSGKVTSLEDIVIRDESHLEHPISLKGVRLSGINLKANSVTTEKPDESPILQDKGDSTPVRDELPIEEEEDDDDDKMSLSPISDGENKLELHIPTIIDGSIQGPPVQKPMNSVHTSSAEANYNTLYPSQNGPNLYGVTESGAATYPNYGSTGSATYPGTPTNTSIYSTTQRTFTSQSVFSTPPPPIPGAPPPGAARPPVPGAAPPPVPGAPPPPVTGAAAPSVANVPPPPPPPFLSGQSPSSSQAAPTSHPMYPSEQVQLMARMGIWKPGMGSGMTAPSSTFSTGYTRTSYPPRESYFSPAQTTPAATPRPAFPLSSVPLPPPSKIAEMVMRPPPGYPIVLPPPHVPPPFSTAFPPPPIGVADPHAPTISGVLASVIKEMKQVMKKDISKKMVEATAFKRFEQWWDEQVHQDKLKSAGDAPVKTPEKTQPPAFSPLSALFEKDRSSFGFGMEGAGIGLGLRATMPRMPSFRRKIIKAPSPPPLDDEDSKKAEESDTEKVKSDSDEESSVVVKRRRVVFSSDEEDEDQDQSSQESESEKGDSDEESSSAEDSSDSESVSDESEFASGESEEESNDEEVAEPIASEYDDSLSVQKLSSPVKKGKTEIESSDSEVIRKVEAEPDEKKTSFTGLLDESKSKEIRDSYSSNDEASSQIDSTPVASRDAEQEKMEVSDDLDDISEGELPPSDKEEMEESKESEDIEEKESEDMEEDRESEMEEKVKAVEKTVLKDKEPPSAVSKIEDAEMDVDEPMDKSSLKPPISEQIQEPSPESRAKEASECLMELASIFADFGRQAYVEPVTEPKDASKEARNDLPEISVKQKVKTPEKLTNGEVDIDSEATESADETADALAELEEEYSCRKIYASAASQLIAEHSYCLPQPTKPNEPVHKPVHEQKLTSVDSVIDSVIRGPKQQLVVDHEYTKPRAVTPPFIKPMSPVKVPSPQKEVKKTKVKRKHHSSNKTVQEMKPEIKPPETTYIRPPEPQSYSGPIFEKRSVIDEMIVLYGFLKNGLDQEDINYLQKSYDALLQDDAQGFWLNDTHWVDYPDILLWIFLQFKNLVQVFLYFYLIFDTYLYNNFELPFMQVELFLLIGFS</sequence>
<feature type="compositionally biased region" description="Basic and acidic residues" evidence="9">
    <location>
        <begin position="1168"/>
        <end position="1192"/>
    </location>
</feature>
<keyword evidence="7" id="KW-0539">Nucleus</keyword>
<feature type="compositionally biased region" description="Acidic residues" evidence="9">
    <location>
        <begin position="1107"/>
        <end position="1145"/>
    </location>
</feature>
<feature type="compositionally biased region" description="Basic and acidic residues" evidence="9">
    <location>
        <begin position="610"/>
        <end position="631"/>
    </location>
</feature>
<feature type="region of interest" description="Disordered" evidence="9">
    <location>
        <begin position="1365"/>
        <end position="1394"/>
    </location>
</feature>
<evidence type="ECO:0000259" key="10">
    <source>
        <dbReference type="PROSITE" id="PS50102"/>
    </source>
</evidence>
<feature type="compositionally biased region" description="Low complexity" evidence="9">
    <location>
        <begin position="783"/>
        <end position="792"/>
    </location>
</feature>
<keyword evidence="5" id="KW-0156">Chromatin regulator</keyword>
<feature type="compositionally biased region" description="Basic residues" evidence="9">
    <location>
        <begin position="1514"/>
        <end position="1525"/>
    </location>
</feature>
<feature type="region of interest" description="Disordered" evidence="9">
    <location>
        <begin position="606"/>
        <end position="654"/>
    </location>
</feature>
<evidence type="ECO:0000256" key="7">
    <source>
        <dbReference type="ARBA" id="ARBA00023242"/>
    </source>
</evidence>
<dbReference type="PROSITE" id="PS50102">
    <property type="entry name" value="RRM"/>
    <property type="match status" value="1"/>
</dbReference>
<reference evidence="11 12" key="1">
    <citation type="journal article" date="2019" name="Sci. Rep.">
        <title>Orb-weaving spider Araneus ventricosus genome elucidates the spidroin gene catalogue.</title>
        <authorList>
            <person name="Kono N."/>
            <person name="Nakamura H."/>
            <person name="Ohtoshi R."/>
            <person name="Moran D.A.P."/>
            <person name="Shinohara A."/>
            <person name="Yoshida Y."/>
            <person name="Fujiwara M."/>
            <person name="Mori M."/>
            <person name="Tomita M."/>
            <person name="Arakawa K."/>
        </authorList>
    </citation>
    <scope>NUCLEOTIDE SEQUENCE [LARGE SCALE GENOMIC DNA]</scope>
</reference>
<feature type="compositionally biased region" description="Basic and acidic residues" evidence="9">
    <location>
        <begin position="289"/>
        <end position="309"/>
    </location>
</feature>
<feature type="compositionally biased region" description="Pro residues" evidence="9">
    <location>
        <begin position="748"/>
        <end position="782"/>
    </location>
</feature>
<organism evidence="11 12">
    <name type="scientific">Araneus ventricosus</name>
    <name type="common">Orbweaver spider</name>
    <name type="synonym">Epeira ventricosa</name>
    <dbReference type="NCBI Taxonomy" id="182803"/>
    <lineage>
        <taxon>Eukaryota</taxon>
        <taxon>Metazoa</taxon>
        <taxon>Ecdysozoa</taxon>
        <taxon>Arthropoda</taxon>
        <taxon>Chelicerata</taxon>
        <taxon>Arachnida</taxon>
        <taxon>Araneae</taxon>
        <taxon>Araneomorphae</taxon>
        <taxon>Entelegynae</taxon>
        <taxon>Araneoidea</taxon>
        <taxon>Araneidae</taxon>
        <taxon>Araneus</taxon>
    </lineage>
</organism>
<comment type="subcellular location">
    <subcellularLocation>
        <location evidence="1">Nucleus</location>
    </subcellularLocation>
</comment>
<comment type="caution">
    <text evidence="11">The sequence shown here is derived from an EMBL/GenBank/DDBJ whole genome shotgun (WGS) entry which is preliminary data.</text>
</comment>
<evidence type="ECO:0000256" key="4">
    <source>
        <dbReference type="ARBA" id="ARBA00022691"/>
    </source>
</evidence>
<feature type="compositionally biased region" description="Low complexity" evidence="9">
    <location>
        <begin position="802"/>
        <end position="818"/>
    </location>
</feature>
<feature type="compositionally biased region" description="Basic and acidic residues" evidence="9">
    <location>
        <begin position="1199"/>
        <end position="1208"/>
    </location>
</feature>
<keyword evidence="4" id="KW-0949">S-adenosyl-L-methionine</keyword>
<dbReference type="GO" id="GO:0003723">
    <property type="term" value="F:RNA binding"/>
    <property type="evidence" value="ECO:0007669"/>
    <property type="project" value="UniProtKB-UniRule"/>
</dbReference>
<dbReference type="SMART" id="SM00360">
    <property type="entry name" value="RRM"/>
    <property type="match status" value="1"/>
</dbReference>
<dbReference type="InterPro" id="IPR000504">
    <property type="entry name" value="RRM_dom"/>
</dbReference>
<feature type="region of interest" description="Disordered" evidence="9">
    <location>
        <begin position="1493"/>
        <end position="1533"/>
    </location>
</feature>
<protein>
    <submittedName>
        <fullName evidence="11">Histone-lysine N-methyltransferase SETD1B</fullName>
    </submittedName>
</protein>
<name>A0A4Y2R453_ARAVE</name>
<dbReference type="InterPro" id="IPR035979">
    <property type="entry name" value="RBD_domain_sf"/>
</dbReference>
<evidence type="ECO:0000256" key="1">
    <source>
        <dbReference type="ARBA" id="ARBA00004123"/>
    </source>
</evidence>
<feature type="compositionally biased region" description="Polar residues" evidence="9">
    <location>
        <begin position="416"/>
        <end position="428"/>
    </location>
</feature>
<gene>
    <name evidence="11" type="primary">setd1b_0</name>
    <name evidence="11" type="ORF">AVEN_85084_1</name>
</gene>
<feature type="domain" description="RRM" evidence="10">
    <location>
        <begin position="188"/>
        <end position="261"/>
    </location>
</feature>
<feature type="region of interest" description="Disordered" evidence="9">
    <location>
        <begin position="982"/>
        <end position="1002"/>
    </location>
</feature>
<dbReference type="InterPro" id="IPR044570">
    <property type="entry name" value="Set1-like"/>
</dbReference>
<dbReference type="CDD" id="cd12304">
    <property type="entry name" value="RRM_Set1"/>
    <property type="match status" value="1"/>
</dbReference>
<evidence type="ECO:0000256" key="5">
    <source>
        <dbReference type="ARBA" id="ARBA00022853"/>
    </source>
</evidence>
<dbReference type="GO" id="GO:0042800">
    <property type="term" value="F:histone H3K4 methyltransferase activity"/>
    <property type="evidence" value="ECO:0007669"/>
    <property type="project" value="InterPro"/>
</dbReference>
<dbReference type="OrthoDB" id="6429442at2759"/>
<proteinExistence type="predicted"/>
<feature type="region of interest" description="Disordered" evidence="9">
    <location>
        <begin position="740"/>
        <end position="819"/>
    </location>
</feature>
<evidence type="ECO:0000313" key="12">
    <source>
        <dbReference type="Proteomes" id="UP000499080"/>
    </source>
</evidence>
<keyword evidence="6 8" id="KW-0694">RNA-binding</keyword>
<feature type="compositionally biased region" description="Basic and acidic residues" evidence="9">
    <location>
        <begin position="1054"/>
        <end position="1069"/>
    </location>
</feature>
<dbReference type="Gene3D" id="3.30.70.330">
    <property type="match status" value="1"/>
</dbReference>
<evidence type="ECO:0000256" key="8">
    <source>
        <dbReference type="PROSITE-ProRule" id="PRU00176"/>
    </source>
</evidence>
<dbReference type="EMBL" id="BGPR01015682">
    <property type="protein sequence ID" value="GBN70226.1"/>
    <property type="molecule type" value="Genomic_DNA"/>
</dbReference>
<keyword evidence="2 11" id="KW-0489">Methyltransferase</keyword>
<dbReference type="SUPFAM" id="SSF54928">
    <property type="entry name" value="RNA-binding domain, RBD"/>
    <property type="match status" value="1"/>
</dbReference>
<dbReference type="PANTHER" id="PTHR45814:SF2">
    <property type="entry name" value="HISTONE-LYSINE N-METHYLTRANSFERASE SETD1"/>
    <property type="match status" value="1"/>
</dbReference>
<feature type="compositionally biased region" description="Basic and acidic residues" evidence="9">
    <location>
        <begin position="1228"/>
        <end position="1237"/>
    </location>
</feature>
<feature type="compositionally biased region" description="Pro residues" evidence="9">
    <location>
        <begin position="503"/>
        <end position="535"/>
    </location>
</feature>
<dbReference type="PANTHER" id="PTHR45814">
    <property type="entry name" value="HISTONE-LYSINE N-METHYLTRANSFERASE SETD1"/>
    <property type="match status" value="1"/>
</dbReference>
<feature type="region of interest" description="Disordered" evidence="9">
    <location>
        <begin position="282"/>
        <end position="343"/>
    </location>
</feature>
<evidence type="ECO:0000313" key="11">
    <source>
        <dbReference type="EMBL" id="GBN70226.1"/>
    </source>
</evidence>
<dbReference type="Proteomes" id="UP000499080">
    <property type="component" value="Unassembled WGS sequence"/>
</dbReference>
<feature type="compositionally biased region" description="Basic and acidic residues" evidence="9">
    <location>
        <begin position="1283"/>
        <end position="1299"/>
    </location>
</feature>
<feature type="region of interest" description="Disordered" evidence="9">
    <location>
        <begin position="1040"/>
        <end position="1342"/>
    </location>
</feature>
<keyword evidence="3 11" id="KW-0808">Transferase</keyword>
<evidence type="ECO:0000256" key="6">
    <source>
        <dbReference type="ARBA" id="ARBA00022884"/>
    </source>
</evidence>